<protein>
    <submittedName>
        <fullName evidence="1">Uncharacterized protein</fullName>
    </submittedName>
</protein>
<gene>
    <name evidence="1" type="ORF">QPJ95_01750</name>
</gene>
<accession>A0A9Y2L115</accession>
<organism evidence="1 2">
    <name type="scientific">Parasedimentitalea psychrophila</name>
    <dbReference type="NCBI Taxonomy" id="2997337"/>
    <lineage>
        <taxon>Bacteria</taxon>
        <taxon>Pseudomonadati</taxon>
        <taxon>Pseudomonadota</taxon>
        <taxon>Alphaproteobacteria</taxon>
        <taxon>Rhodobacterales</taxon>
        <taxon>Paracoccaceae</taxon>
        <taxon>Parasedimentitalea</taxon>
    </lineage>
</organism>
<keyword evidence="2" id="KW-1185">Reference proteome</keyword>
<name>A0A9Y2L115_9RHOB</name>
<evidence type="ECO:0000313" key="2">
    <source>
        <dbReference type="Proteomes" id="UP001238334"/>
    </source>
</evidence>
<dbReference type="EMBL" id="CP127247">
    <property type="protein sequence ID" value="WIY25701.1"/>
    <property type="molecule type" value="Genomic_DNA"/>
</dbReference>
<dbReference type="KEGG" id="ppso:QPJ95_01750"/>
<sequence length="129" mass="14448">MLRKQATLRRRQVERDIEQIDATIETIITSDKTLSEKVDILINIPDIAPSRAFSMPCQATDNRFCDAHGPSHDLQGKSLPVSECPNWAAGAESKPRAWQALPQFHANPLLGDASITCQPRCKWQGKERI</sequence>
<dbReference type="Proteomes" id="UP001238334">
    <property type="component" value="Chromosome"/>
</dbReference>
<dbReference type="RefSeq" id="WP_270920254.1">
    <property type="nucleotide sequence ID" value="NZ_CP127247.1"/>
</dbReference>
<evidence type="ECO:0000313" key="1">
    <source>
        <dbReference type="EMBL" id="WIY25701.1"/>
    </source>
</evidence>
<reference evidence="1 2" key="1">
    <citation type="submission" date="2023-06" db="EMBL/GenBank/DDBJ databases">
        <title>Parasedimentitalea psychrophila sp. nov., a psychrophilic bacterium isolated from deep-sea sediment.</title>
        <authorList>
            <person name="Li A."/>
        </authorList>
    </citation>
    <scope>NUCLEOTIDE SEQUENCE [LARGE SCALE GENOMIC DNA]</scope>
    <source>
        <strain evidence="1 2">QS115</strain>
    </source>
</reference>
<proteinExistence type="predicted"/>
<dbReference type="AlphaFoldDB" id="A0A9Y2L115"/>